<evidence type="ECO:0000256" key="3">
    <source>
        <dbReference type="ARBA" id="ARBA00022553"/>
    </source>
</evidence>
<keyword evidence="6" id="KW-0902">Two-component regulatory system</keyword>
<organism evidence="8 9">
    <name type="scientific">Paeniroseomonas aquatica</name>
    <dbReference type="NCBI Taxonomy" id="373043"/>
    <lineage>
        <taxon>Bacteria</taxon>
        <taxon>Pseudomonadati</taxon>
        <taxon>Pseudomonadota</taxon>
        <taxon>Alphaproteobacteria</taxon>
        <taxon>Acetobacterales</taxon>
        <taxon>Acetobacteraceae</taxon>
        <taxon>Paeniroseomonas</taxon>
    </lineage>
</organism>
<keyword evidence="3" id="KW-0597">Phosphoprotein</keyword>
<dbReference type="InterPro" id="IPR050980">
    <property type="entry name" value="2C_sensor_his_kinase"/>
</dbReference>
<dbReference type="Proteomes" id="UP001529369">
    <property type="component" value="Unassembled WGS sequence"/>
</dbReference>
<evidence type="ECO:0000259" key="7">
    <source>
        <dbReference type="PROSITE" id="PS50109"/>
    </source>
</evidence>
<keyword evidence="9" id="KW-1185">Reference proteome</keyword>
<dbReference type="InterPro" id="IPR004358">
    <property type="entry name" value="Sig_transdc_His_kin-like_C"/>
</dbReference>
<dbReference type="GO" id="GO:0005524">
    <property type="term" value="F:ATP binding"/>
    <property type="evidence" value="ECO:0007669"/>
    <property type="project" value="UniProtKB-KW"/>
</dbReference>
<keyword evidence="8" id="KW-0067">ATP-binding</keyword>
<proteinExistence type="predicted"/>
<dbReference type="SUPFAM" id="SSF55874">
    <property type="entry name" value="ATPase domain of HSP90 chaperone/DNA topoisomerase II/histidine kinase"/>
    <property type="match status" value="1"/>
</dbReference>
<dbReference type="InterPro" id="IPR005467">
    <property type="entry name" value="His_kinase_dom"/>
</dbReference>
<feature type="domain" description="Histidine kinase" evidence="7">
    <location>
        <begin position="23"/>
        <end position="241"/>
    </location>
</feature>
<sequence length="244" mass="25259">MPGFFYVLLGSVLGLASLTMTLVLAHRLRAAGDDAAMARRLAESRSRCLGLVAQELQASGFALLALSGPAAAAAQRLLALADHVGDALAAEAAPRHLAQVRVPLAPLLEDAVATVAAQLAPGQRRWRLSPEFAPLALQADRRALQGALLQVLGRAARMTRPGEWIELRPVLTADSLAIVVEDEGAGLPAGDLADAAPAGTRGLGLGLALARSLLEAHGGTLRLEGLAGVGTRAWLTLPRDRLLG</sequence>
<dbReference type="PROSITE" id="PS50109">
    <property type="entry name" value="HIS_KIN"/>
    <property type="match status" value="1"/>
</dbReference>
<evidence type="ECO:0000256" key="2">
    <source>
        <dbReference type="ARBA" id="ARBA00012438"/>
    </source>
</evidence>
<evidence type="ECO:0000256" key="4">
    <source>
        <dbReference type="ARBA" id="ARBA00022679"/>
    </source>
</evidence>
<keyword evidence="5" id="KW-0418">Kinase</keyword>
<dbReference type="PANTHER" id="PTHR44936">
    <property type="entry name" value="SENSOR PROTEIN CREC"/>
    <property type="match status" value="1"/>
</dbReference>
<reference evidence="9" key="1">
    <citation type="journal article" date="2019" name="Int. J. Syst. Evol. Microbiol.">
        <title>The Global Catalogue of Microorganisms (GCM) 10K type strain sequencing project: providing services to taxonomists for standard genome sequencing and annotation.</title>
        <authorList>
            <consortium name="The Broad Institute Genomics Platform"/>
            <consortium name="The Broad Institute Genome Sequencing Center for Infectious Disease"/>
            <person name="Wu L."/>
            <person name="Ma J."/>
        </authorList>
    </citation>
    <scope>NUCLEOTIDE SEQUENCE [LARGE SCALE GENOMIC DNA]</scope>
    <source>
        <strain evidence="9">CECT 7131</strain>
    </source>
</reference>
<gene>
    <name evidence="8" type="ORF">QWZ14_21570</name>
</gene>
<evidence type="ECO:0000313" key="8">
    <source>
        <dbReference type="EMBL" id="MDN3566977.1"/>
    </source>
</evidence>
<keyword evidence="8" id="KW-0547">Nucleotide-binding</keyword>
<evidence type="ECO:0000256" key="5">
    <source>
        <dbReference type="ARBA" id="ARBA00022777"/>
    </source>
</evidence>
<evidence type="ECO:0000256" key="6">
    <source>
        <dbReference type="ARBA" id="ARBA00023012"/>
    </source>
</evidence>
<protein>
    <recommendedName>
        <fullName evidence="2">histidine kinase</fullName>
        <ecNumber evidence="2">2.7.13.3</ecNumber>
    </recommendedName>
</protein>
<dbReference type="RefSeq" id="WP_290318969.1">
    <property type="nucleotide sequence ID" value="NZ_JAUFPN010000184.1"/>
</dbReference>
<evidence type="ECO:0000256" key="1">
    <source>
        <dbReference type="ARBA" id="ARBA00000085"/>
    </source>
</evidence>
<dbReference type="PRINTS" id="PR00344">
    <property type="entry name" value="BCTRLSENSOR"/>
</dbReference>
<accession>A0ABT8AAY4</accession>
<dbReference type="CDD" id="cd00075">
    <property type="entry name" value="HATPase"/>
    <property type="match status" value="1"/>
</dbReference>
<name>A0ABT8AAY4_9PROT</name>
<dbReference type="SMART" id="SM00387">
    <property type="entry name" value="HATPase_c"/>
    <property type="match status" value="1"/>
</dbReference>
<dbReference type="Pfam" id="PF02518">
    <property type="entry name" value="HATPase_c"/>
    <property type="match status" value="1"/>
</dbReference>
<dbReference type="EMBL" id="JAUFPN010000184">
    <property type="protein sequence ID" value="MDN3566977.1"/>
    <property type="molecule type" value="Genomic_DNA"/>
</dbReference>
<keyword evidence="4" id="KW-0808">Transferase</keyword>
<comment type="caution">
    <text evidence="8">The sequence shown here is derived from an EMBL/GenBank/DDBJ whole genome shotgun (WGS) entry which is preliminary data.</text>
</comment>
<dbReference type="InterPro" id="IPR003594">
    <property type="entry name" value="HATPase_dom"/>
</dbReference>
<comment type="catalytic activity">
    <reaction evidence="1">
        <text>ATP + protein L-histidine = ADP + protein N-phospho-L-histidine.</text>
        <dbReference type="EC" id="2.7.13.3"/>
    </reaction>
</comment>
<dbReference type="PANTHER" id="PTHR44936:SF9">
    <property type="entry name" value="SENSOR PROTEIN CREC"/>
    <property type="match status" value="1"/>
</dbReference>
<dbReference type="EC" id="2.7.13.3" evidence="2"/>
<evidence type="ECO:0000313" key="9">
    <source>
        <dbReference type="Proteomes" id="UP001529369"/>
    </source>
</evidence>
<dbReference type="InterPro" id="IPR036890">
    <property type="entry name" value="HATPase_C_sf"/>
</dbReference>
<dbReference type="Gene3D" id="3.30.565.10">
    <property type="entry name" value="Histidine kinase-like ATPase, C-terminal domain"/>
    <property type="match status" value="1"/>
</dbReference>